<reference evidence="1" key="1">
    <citation type="journal article" date="2014" name="Front. Microbiol.">
        <title>High frequency of phylogenetically diverse reductive dehalogenase-homologous genes in deep subseafloor sedimentary metagenomes.</title>
        <authorList>
            <person name="Kawai M."/>
            <person name="Futagami T."/>
            <person name="Toyoda A."/>
            <person name="Takaki Y."/>
            <person name="Nishi S."/>
            <person name="Hori S."/>
            <person name="Arai W."/>
            <person name="Tsubouchi T."/>
            <person name="Morono Y."/>
            <person name="Uchiyama I."/>
            <person name="Ito T."/>
            <person name="Fujiyama A."/>
            <person name="Inagaki F."/>
            <person name="Takami H."/>
        </authorList>
    </citation>
    <scope>NUCLEOTIDE SEQUENCE</scope>
    <source>
        <strain evidence="1">Expedition CK06-06</strain>
    </source>
</reference>
<organism evidence="1">
    <name type="scientific">marine sediment metagenome</name>
    <dbReference type="NCBI Taxonomy" id="412755"/>
    <lineage>
        <taxon>unclassified sequences</taxon>
        <taxon>metagenomes</taxon>
        <taxon>ecological metagenomes</taxon>
    </lineage>
</organism>
<protein>
    <submittedName>
        <fullName evidence="1">Uncharacterized protein</fullName>
    </submittedName>
</protein>
<dbReference type="Gene3D" id="3.40.50.2000">
    <property type="entry name" value="Glycogen Phosphorylase B"/>
    <property type="match status" value="1"/>
</dbReference>
<sequence length="66" mass="7620">RGNNLFTANLLMLQPSRLHPRKNIELSIEVLKAFHDKGIQAKLLLAGAYDPHERKTTHYYNKLASY</sequence>
<feature type="non-terminal residue" evidence="1">
    <location>
        <position position="1"/>
    </location>
</feature>
<comment type="caution">
    <text evidence="1">The sequence shown here is derived from an EMBL/GenBank/DDBJ whole genome shotgun (WGS) entry which is preliminary data.</text>
</comment>
<gene>
    <name evidence="1" type="ORF">S01H4_55597</name>
</gene>
<name>X1CGK3_9ZZZZ</name>
<proteinExistence type="predicted"/>
<dbReference type="AlphaFoldDB" id="X1CGK3"/>
<dbReference type="EMBL" id="BART01032103">
    <property type="protein sequence ID" value="GAH07436.1"/>
    <property type="molecule type" value="Genomic_DNA"/>
</dbReference>
<dbReference type="SUPFAM" id="SSF53756">
    <property type="entry name" value="UDP-Glycosyltransferase/glycogen phosphorylase"/>
    <property type="match status" value="1"/>
</dbReference>
<accession>X1CGK3</accession>
<evidence type="ECO:0000313" key="1">
    <source>
        <dbReference type="EMBL" id="GAH07436.1"/>
    </source>
</evidence>